<keyword evidence="2" id="KW-1185">Reference proteome</keyword>
<proteinExistence type="predicted"/>
<sequence>MSDALCNGLSSDNKLDWECSGCEEEFEVTVEFEPSYSAEKIVYHSCDMCDAKTRDIYEEERVFPFPKSLTGKKLCHRCWSEFYFKEMEESIK</sequence>
<comment type="caution">
    <text evidence="1">The sequence shown here is derived from an EMBL/GenBank/DDBJ whole genome shotgun (WGS) entry which is preliminary data.</text>
</comment>
<gene>
    <name evidence="1" type="ORF">A7312_27850</name>
</gene>
<evidence type="ECO:0000313" key="2">
    <source>
        <dbReference type="Proteomes" id="UP000094974"/>
    </source>
</evidence>
<name>A0ABX2ZA79_PAEPO</name>
<dbReference type="RefSeq" id="WP_068940461.1">
    <property type="nucleotide sequence ID" value="NZ_LYND01000133.1"/>
</dbReference>
<organism evidence="1 2">
    <name type="scientific">Paenibacillus polymyxa</name>
    <name type="common">Bacillus polymyxa</name>
    <dbReference type="NCBI Taxonomy" id="1406"/>
    <lineage>
        <taxon>Bacteria</taxon>
        <taxon>Bacillati</taxon>
        <taxon>Bacillota</taxon>
        <taxon>Bacilli</taxon>
        <taxon>Bacillales</taxon>
        <taxon>Paenibacillaceae</taxon>
        <taxon>Paenibacillus</taxon>
    </lineage>
</organism>
<dbReference type="Proteomes" id="UP000094974">
    <property type="component" value="Unassembled WGS sequence"/>
</dbReference>
<evidence type="ECO:0000313" key="1">
    <source>
        <dbReference type="EMBL" id="ODA08223.1"/>
    </source>
</evidence>
<accession>A0ABX2ZA79</accession>
<dbReference type="EMBL" id="LYND01000133">
    <property type="protein sequence ID" value="ODA08223.1"/>
    <property type="molecule type" value="Genomic_DNA"/>
</dbReference>
<protein>
    <submittedName>
        <fullName evidence="1">Uncharacterized protein</fullName>
    </submittedName>
</protein>
<reference evidence="2" key="1">
    <citation type="submission" date="2016-05" db="EMBL/GenBank/DDBJ databases">
        <title>Whole genome shotgun sequencing of cultured foodborne pathogen.</title>
        <authorList>
            <person name="Zheng J."/>
            <person name="Timme R."/>
            <person name="Allard M."/>
            <person name="Strain E."/>
            <person name="Luo Y."/>
            <person name="Brown E."/>
        </authorList>
    </citation>
    <scope>NUCLEOTIDE SEQUENCE [LARGE SCALE GENOMIC DNA]</scope>
    <source>
        <strain evidence="2">CFSAN034343</strain>
    </source>
</reference>